<organism evidence="2 3">
    <name type="scientific">Rhododendron williamsianum</name>
    <dbReference type="NCBI Taxonomy" id="262921"/>
    <lineage>
        <taxon>Eukaryota</taxon>
        <taxon>Viridiplantae</taxon>
        <taxon>Streptophyta</taxon>
        <taxon>Embryophyta</taxon>
        <taxon>Tracheophyta</taxon>
        <taxon>Spermatophyta</taxon>
        <taxon>Magnoliopsida</taxon>
        <taxon>eudicotyledons</taxon>
        <taxon>Gunneridae</taxon>
        <taxon>Pentapetalae</taxon>
        <taxon>asterids</taxon>
        <taxon>Ericales</taxon>
        <taxon>Ericaceae</taxon>
        <taxon>Ericoideae</taxon>
        <taxon>Rhodoreae</taxon>
        <taxon>Rhododendron</taxon>
    </lineage>
</organism>
<comment type="caution">
    <text evidence="2">The sequence shown here is derived from an EMBL/GenBank/DDBJ whole genome shotgun (WGS) entry which is preliminary data.</text>
</comment>
<evidence type="ECO:0000313" key="3">
    <source>
        <dbReference type="Proteomes" id="UP000428333"/>
    </source>
</evidence>
<reference evidence="2 3" key="1">
    <citation type="journal article" date="2019" name="Genome Biol. Evol.">
        <title>The Rhododendron genome and chromosomal organization provide insight into shared whole-genome duplications across the heath family (Ericaceae).</title>
        <authorList>
            <person name="Soza V.L."/>
            <person name="Lindsley D."/>
            <person name="Waalkes A."/>
            <person name="Ramage E."/>
            <person name="Patwardhan R.P."/>
            <person name="Burton J.N."/>
            <person name="Adey A."/>
            <person name="Kumar A."/>
            <person name="Qiu R."/>
            <person name="Shendure J."/>
            <person name="Hall B."/>
        </authorList>
    </citation>
    <scope>NUCLEOTIDE SEQUENCE [LARGE SCALE GENOMIC DNA]</scope>
    <source>
        <strain evidence="2">RSF 1966-606</strain>
    </source>
</reference>
<dbReference type="EMBL" id="QEFC01000961">
    <property type="protein sequence ID" value="KAE9461587.1"/>
    <property type="molecule type" value="Genomic_DNA"/>
</dbReference>
<feature type="region of interest" description="Disordered" evidence="1">
    <location>
        <begin position="107"/>
        <end position="131"/>
    </location>
</feature>
<accession>A0A6A4M4A3</accession>
<feature type="region of interest" description="Disordered" evidence="1">
    <location>
        <begin position="152"/>
        <end position="171"/>
    </location>
</feature>
<evidence type="ECO:0000256" key="1">
    <source>
        <dbReference type="SAM" id="MobiDB-lite"/>
    </source>
</evidence>
<proteinExistence type="predicted"/>
<dbReference type="AlphaFoldDB" id="A0A6A4M4A3"/>
<gene>
    <name evidence="2" type="ORF">C3L33_06497</name>
</gene>
<sequence>MWVISLDERAETSINESSHADVFCPSKIEIIRLAVKEPARVEESDSSSKTIVKTERVLLLAKDLATHVVNNVVNGEASLILLSIGNASRRVVNAVFGGFIEEKASSRVGSLRRPPPDKLSSPSQQKAVPRLPTSVTGFELRQRRNFRQFCTSTTDEDPVGSGAAAIDSSESSLEPSAVDVFHSNDSKKIKLSLERGKRTRKGRRNLRTWYMLEQEEAKLLIVTVLVERIVVFSPAISSSDAALSSGAAALSSGAASLIKSFSALELANGASDGMVNQERLERTSQLAEIEDLQASCDLLLAPLFIEFVVVALELKWVDYAFVIMLPNNELRVVVFDADESSERMMAKQLTPIKTINRNGQRK</sequence>
<evidence type="ECO:0000313" key="2">
    <source>
        <dbReference type="EMBL" id="KAE9461587.1"/>
    </source>
</evidence>
<dbReference type="OrthoDB" id="10413019at2759"/>
<protein>
    <submittedName>
        <fullName evidence="2">Uncharacterized protein</fullName>
    </submittedName>
</protein>
<dbReference type="Proteomes" id="UP000428333">
    <property type="component" value="Linkage Group LG04"/>
</dbReference>
<feature type="non-terminal residue" evidence="2">
    <location>
        <position position="1"/>
    </location>
</feature>
<keyword evidence="3" id="KW-1185">Reference proteome</keyword>
<name>A0A6A4M4A3_9ERIC</name>